<comment type="caution">
    <text evidence="2">The sequence shown here is derived from an EMBL/GenBank/DDBJ whole genome shotgun (WGS) entry which is preliminary data.</text>
</comment>
<evidence type="ECO:0000256" key="1">
    <source>
        <dbReference type="SAM" id="Phobius"/>
    </source>
</evidence>
<proteinExistence type="predicted"/>
<sequence>MTAAFATFSLYYFVVCSAIGGVASMVTVKAGRARAGMIGAGIGAGLYIIQLPIWVGLMS</sequence>
<dbReference type="EMBL" id="JACIJS010000005">
    <property type="protein sequence ID" value="MBB5515721.1"/>
    <property type="molecule type" value="Genomic_DNA"/>
</dbReference>
<feature type="transmembrane region" description="Helical" evidence="1">
    <location>
        <begin position="35"/>
        <end position="57"/>
    </location>
</feature>
<keyword evidence="1" id="KW-0812">Transmembrane</keyword>
<evidence type="ECO:0000313" key="3">
    <source>
        <dbReference type="Proteomes" id="UP000553766"/>
    </source>
</evidence>
<feature type="transmembrane region" description="Helical" evidence="1">
    <location>
        <begin position="6"/>
        <end position="28"/>
    </location>
</feature>
<dbReference type="AlphaFoldDB" id="A0A840WMD7"/>
<keyword evidence="3" id="KW-1185">Reference proteome</keyword>
<dbReference type="RefSeq" id="WP_184010692.1">
    <property type="nucleotide sequence ID" value="NZ_JACIJS010000005.1"/>
</dbReference>
<reference evidence="2 3" key="1">
    <citation type="submission" date="2020-08" db="EMBL/GenBank/DDBJ databases">
        <title>Genomic Encyclopedia of Type Strains, Phase IV (KMG-IV): sequencing the most valuable type-strain genomes for metagenomic binning, comparative biology and taxonomic classification.</title>
        <authorList>
            <person name="Goeker M."/>
        </authorList>
    </citation>
    <scope>NUCLEOTIDE SEQUENCE [LARGE SCALE GENOMIC DNA]</scope>
    <source>
        <strain evidence="2 3">DSM 103377</strain>
    </source>
</reference>
<keyword evidence="1" id="KW-0472">Membrane</keyword>
<gene>
    <name evidence="2" type="ORF">FHS89_001741</name>
</gene>
<name>A0A840WMD7_9RHOB</name>
<accession>A0A840WMD7</accession>
<organism evidence="2 3">
    <name type="scientific">Rubricella aquisinus</name>
    <dbReference type="NCBI Taxonomy" id="2028108"/>
    <lineage>
        <taxon>Bacteria</taxon>
        <taxon>Pseudomonadati</taxon>
        <taxon>Pseudomonadota</taxon>
        <taxon>Alphaproteobacteria</taxon>
        <taxon>Rhodobacterales</taxon>
        <taxon>Paracoccaceae</taxon>
        <taxon>Rubricella</taxon>
    </lineage>
</organism>
<dbReference type="Proteomes" id="UP000553766">
    <property type="component" value="Unassembled WGS sequence"/>
</dbReference>
<protein>
    <submittedName>
        <fullName evidence="2">Uncharacterized protein</fullName>
    </submittedName>
</protein>
<evidence type="ECO:0000313" key="2">
    <source>
        <dbReference type="EMBL" id="MBB5515721.1"/>
    </source>
</evidence>
<keyword evidence="1" id="KW-1133">Transmembrane helix</keyword>